<dbReference type="Pfam" id="PF01823">
    <property type="entry name" value="MACPF"/>
    <property type="match status" value="1"/>
</dbReference>
<dbReference type="Gene3D" id="2.100.10.50">
    <property type="match status" value="2"/>
</dbReference>
<feature type="domain" description="MACPF" evidence="1">
    <location>
        <begin position="35"/>
        <end position="349"/>
    </location>
</feature>
<dbReference type="RefSeq" id="WP_261892267.1">
    <property type="nucleotide sequence ID" value="NZ_AP024895.1"/>
</dbReference>
<accession>A0ABZ0QA61</accession>
<proteinExistence type="predicted"/>
<organism evidence="3 4">
    <name type="scientific">Vibrio porteresiae DSM 19223</name>
    <dbReference type="NCBI Taxonomy" id="1123496"/>
    <lineage>
        <taxon>Bacteria</taxon>
        <taxon>Pseudomonadati</taxon>
        <taxon>Pseudomonadota</taxon>
        <taxon>Gammaproteobacteria</taxon>
        <taxon>Vibrionales</taxon>
        <taxon>Vibrionaceae</taxon>
        <taxon>Vibrio</taxon>
    </lineage>
</organism>
<keyword evidence="4" id="KW-1185">Reference proteome</keyword>
<dbReference type="SMART" id="SM00457">
    <property type="entry name" value="MACPF"/>
    <property type="match status" value="1"/>
</dbReference>
<gene>
    <name evidence="3" type="ORF">R8Z52_11065</name>
</gene>
<feature type="domain" description="MABP" evidence="2">
    <location>
        <begin position="350"/>
        <end position="500"/>
    </location>
</feature>
<dbReference type="PROSITE" id="PS51498">
    <property type="entry name" value="MABP"/>
    <property type="match status" value="1"/>
</dbReference>
<dbReference type="Proteomes" id="UP001304071">
    <property type="component" value="Chromosome 1"/>
</dbReference>
<dbReference type="InterPro" id="IPR020864">
    <property type="entry name" value="MACPF"/>
</dbReference>
<sequence length="500" mass="55452">MTISTVSVVGEVKELTPRYDNTSSRFQSGKELQLLRLMQNLTENYLVGVEAIGAGYDVFGDYASASSITYQLFDWKKDRTNEVLFKKGTVVPQSIDVQQQDLASYRNFSGSKISTYQDELSASAKIEGAYNLFSASVSNDFNSSCTRNAEYEFSRIQQSIELWSLKVKPDYSALRHLLFENVRTAIDNATDKAAFNTLFRTYGSHFLTGMIVGGRAVFSSSTNKVSVDKTFSNETAAQATYQGLTGQLSSEAKLKYSTSISSFQENSESKNFVQGGDAIAASKVFSGDKTDFNAWTDTIATSPDLIDITHNSPFTGIWELCKDNKQKQDMQNYFEQEWGPDESKKRQILASYIDSLIVIYGKSSTIVPPLGYTKIPNDLNKGAGGKFIYLCYSKYTPKSTYDHNMPDCISDITTIVGENASAPDGYTKIDIDLNMGAGGKYIYLCYKKEKYNDEIAIKDVTVISGSNSDLQPPYGFTKVQQDLNEGAGGDFIYICFSRDA</sequence>
<evidence type="ECO:0000313" key="3">
    <source>
        <dbReference type="EMBL" id="WPC72667.1"/>
    </source>
</evidence>
<protein>
    <submittedName>
        <fullName evidence="3">MACPF domain-containing protein</fullName>
    </submittedName>
</protein>
<reference evidence="3 4" key="1">
    <citation type="submission" date="2023-11" db="EMBL/GenBank/DDBJ databases">
        <title>Plant-associative lifestyle of Vibrio porteresiae and its evolutionary dynamics.</title>
        <authorList>
            <person name="Rameshkumar N."/>
            <person name="Kirti K."/>
        </authorList>
    </citation>
    <scope>NUCLEOTIDE SEQUENCE [LARGE SCALE GENOMIC DNA]</scope>
    <source>
        <strain evidence="3 4">MSSRF30</strain>
    </source>
</reference>
<dbReference type="Pfam" id="PF22356">
    <property type="entry name" value="MACPF_b-prism"/>
    <property type="match status" value="1"/>
</dbReference>
<dbReference type="InterPro" id="IPR023341">
    <property type="entry name" value="MABP"/>
</dbReference>
<evidence type="ECO:0000259" key="1">
    <source>
        <dbReference type="PROSITE" id="PS51412"/>
    </source>
</evidence>
<evidence type="ECO:0000313" key="4">
    <source>
        <dbReference type="Proteomes" id="UP001304071"/>
    </source>
</evidence>
<name>A0ABZ0QA61_9VIBR</name>
<dbReference type="PROSITE" id="PS51412">
    <property type="entry name" value="MACPF_2"/>
    <property type="match status" value="1"/>
</dbReference>
<dbReference type="EMBL" id="CP138203">
    <property type="protein sequence ID" value="WPC72667.1"/>
    <property type="molecule type" value="Genomic_DNA"/>
</dbReference>
<evidence type="ECO:0000259" key="2">
    <source>
        <dbReference type="PROSITE" id="PS51498"/>
    </source>
</evidence>